<dbReference type="InterPro" id="IPR050330">
    <property type="entry name" value="Bact_OuterMem_StrucFunc"/>
</dbReference>
<evidence type="ECO:0000313" key="13">
    <source>
        <dbReference type="Proteomes" id="UP000321907"/>
    </source>
</evidence>
<dbReference type="CDD" id="cd07185">
    <property type="entry name" value="OmpA_C-like"/>
    <property type="match status" value="1"/>
</dbReference>
<dbReference type="InterPro" id="IPR006665">
    <property type="entry name" value="OmpA-like"/>
</dbReference>
<dbReference type="PROSITE" id="PS51123">
    <property type="entry name" value="OMPA_2"/>
    <property type="match status" value="1"/>
</dbReference>
<evidence type="ECO:0000313" key="12">
    <source>
        <dbReference type="EMBL" id="TXF91517.1"/>
    </source>
</evidence>
<dbReference type="SUPFAM" id="SSF56925">
    <property type="entry name" value="OMPA-like"/>
    <property type="match status" value="1"/>
</dbReference>
<organism evidence="12 13">
    <name type="scientific">Neolewinella aurantiaca</name>
    <dbReference type="NCBI Taxonomy" id="2602767"/>
    <lineage>
        <taxon>Bacteria</taxon>
        <taxon>Pseudomonadati</taxon>
        <taxon>Bacteroidota</taxon>
        <taxon>Saprospiria</taxon>
        <taxon>Saprospirales</taxon>
        <taxon>Lewinellaceae</taxon>
        <taxon>Neolewinella</taxon>
    </lineage>
</organism>
<evidence type="ECO:0000259" key="11">
    <source>
        <dbReference type="PROSITE" id="PS51123"/>
    </source>
</evidence>
<dbReference type="Gene3D" id="4.10.1080.10">
    <property type="entry name" value="TSP type-3 repeat"/>
    <property type="match status" value="1"/>
</dbReference>
<protein>
    <submittedName>
        <fullName evidence="12">OmpA family protein</fullName>
    </submittedName>
</protein>
<dbReference type="Proteomes" id="UP000321907">
    <property type="component" value="Unassembled WGS sequence"/>
</dbReference>
<dbReference type="OrthoDB" id="1522982at2"/>
<dbReference type="SUPFAM" id="SSF103647">
    <property type="entry name" value="TSP type-3 repeat"/>
    <property type="match status" value="1"/>
</dbReference>
<evidence type="ECO:0000256" key="7">
    <source>
        <dbReference type="ARBA" id="ARBA00023136"/>
    </source>
</evidence>
<dbReference type="GO" id="GO:0046930">
    <property type="term" value="C:pore complex"/>
    <property type="evidence" value="ECO:0007669"/>
    <property type="project" value="UniProtKB-KW"/>
</dbReference>
<dbReference type="GO" id="GO:0005509">
    <property type="term" value="F:calcium ion binding"/>
    <property type="evidence" value="ECO:0007669"/>
    <property type="project" value="InterPro"/>
</dbReference>
<dbReference type="InterPro" id="IPR036737">
    <property type="entry name" value="OmpA-like_sf"/>
</dbReference>
<dbReference type="GO" id="GO:0006811">
    <property type="term" value="P:monoatomic ion transport"/>
    <property type="evidence" value="ECO:0007669"/>
    <property type="project" value="UniProtKB-KW"/>
</dbReference>
<keyword evidence="3" id="KW-1134">Transmembrane beta strand</keyword>
<comment type="subcellular location">
    <subcellularLocation>
        <location evidence="1">Cell outer membrane</location>
        <topology evidence="1">Multi-pass membrane protein</topology>
    </subcellularLocation>
</comment>
<evidence type="ECO:0000256" key="5">
    <source>
        <dbReference type="ARBA" id="ARBA00023065"/>
    </source>
</evidence>
<keyword evidence="10" id="KW-0732">Signal</keyword>
<evidence type="ECO:0000256" key="2">
    <source>
        <dbReference type="ARBA" id="ARBA00022448"/>
    </source>
</evidence>
<dbReference type="RefSeq" id="WP_147929057.1">
    <property type="nucleotide sequence ID" value="NZ_VOXD01000002.1"/>
</dbReference>
<keyword evidence="5" id="KW-0406">Ion transport</keyword>
<dbReference type="EMBL" id="VOXD01000002">
    <property type="protein sequence ID" value="TXF91517.1"/>
    <property type="molecule type" value="Genomic_DNA"/>
</dbReference>
<dbReference type="InterPro" id="IPR011250">
    <property type="entry name" value="OMP/PagP_B-barrel"/>
</dbReference>
<evidence type="ECO:0000256" key="9">
    <source>
        <dbReference type="PROSITE-ProRule" id="PRU00473"/>
    </source>
</evidence>
<keyword evidence="2" id="KW-0813">Transport</keyword>
<dbReference type="PANTHER" id="PTHR30329:SF21">
    <property type="entry name" value="LIPOPROTEIN YIAD-RELATED"/>
    <property type="match status" value="1"/>
</dbReference>
<feature type="signal peptide" evidence="10">
    <location>
        <begin position="1"/>
        <end position="21"/>
    </location>
</feature>
<accession>A0A5C7FLD5</accession>
<evidence type="ECO:0000256" key="10">
    <source>
        <dbReference type="SAM" id="SignalP"/>
    </source>
</evidence>
<evidence type="ECO:0000256" key="4">
    <source>
        <dbReference type="ARBA" id="ARBA00022692"/>
    </source>
</evidence>
<evidence type="ECO:0000256" key="8">
    <source>
        <dbReference type="ARBA" id="ARBA00023237"/>
    </source>
</evidence>
<name>A0A5C7FLD5_9BACT</name>
<keyword evidence="8" id="KW-0998">Cell outer membrane</keyword>
<evidence type="ECO:0000256" key="6">
    <source>
        <dbReference type="ARBA" id="ARBA00023114"/>
    </source>
</evidence>
<comment type="caution">
    <text evidence="12">The sequence shown here is derived from an EMBL/GenBank/DDBJ whole genome shotgun (WGS) entry which is preliminary data.</text>
</comment>
<feature type="chain" id="PRO_5022894200" evidence="10">
    <location>
        <begin position="22"/>
        <end position="517"/>
    </location>
</feature>
<dbReference type="PANTHER" id="PTHR30329">
    <property type="entry name" value="STATOR ELEMENT OF FLAGELLAR MOTOR COMPLEX"/>
    <property type="match status" value="1"/>
</dbReference>
<dbReference type="InterPro" id="IPR006664">
    <property type="entry name" value="OMP_bac"/>
</dbReference>
<keyword evidence="7 9" id="KW-0472">Membrane</keyword>
<dbReference type="AlphaFoldDB" id="A0A5C7FLD5"/>
<keyword evidence="4" id="KW-0812">Transmembrane</keyword>
<proteinExistence type="predicted"/>
<sequence>MKVLKLSLLGLMMAFSGGLFSQGTPVPATNDTEAVETTDMTIEDLSKKDMKMDEEMMDDQTPSSTSASKGSMLEFGIRPAYAFIAGDVNPEAGFGVGIHFRKALDHLFSLRLDGLYASNEGINDNMTRQFENTWLSATGSVVVTLNNFRFSGETRKINLYALLGAGGHKVSGERQANDRPFGTRNLELDDALTLHASAGAGITFRVSPRFNIGAEFQTFVPFGKRADALDGYDEAGNFRDIQNIGALSLNFNIGNSATKSEPLYWTNAFTPVRDELDRMSSKVDDATKDSDGDGVVDAIDQEANTPAGVPVDTKGRVLDSDKDGVPDYKDLEPFFPPRAGEQVDANGVVMNRNDKPITEDRVQEMIDASIARMKAGDQAGTTTVRTERGEIFLPMIYFPLGQSTVKYSDYGTLSSVARVLEGNPGMRMVIRGYTDRTGNSSNNEVLSYRRAKAVVDHLVNQHGISRSNLVLQYRGEDNAIVPLDKSYVNRRVEFLSADAGASDDPAPAGANNGRGGF</sequence>
<evidence type="ECO:0000256" key="3">
    <source>
        <dbReference type="ARBA" id="ARBA00022452"/>
    </source>
</evidence>
<reference evidence="12 13" key="1">
    <citation type="submission" date="2019-08" db="EMBL/GenBank/DDBJ databases">
        <title>Lewinella sp. strain SSH13 Genome sequencing and assembly.</title>
        <authorList>
            <person name="Kim I."/>
        </authorList>
    </citation>
    <scope>NUCLEOTIDE SEQUENCE [LARGE SCALE GENOMIC DNA]</scope>
    <source>
        <strain evidence="12 13">SSH13</strain>
    </source>
</reference>
<evidence type="ECO:0000256" key="1">
    <source>
        <dbReference type="ARBA" id="ARBA00004571"/>
    </source>
</evidence>
<dbReference type="SUPFAM" id="SSF103088">
    <property type="entry name" value="OmpA-like"/>
    <property type="match status" value="1"/>
</dbReference>
<keyword evidence="6" id="KW-0626">Porin</keyword>
<feature type="domain" description="OmpA-like" evidence="11">
    <location>
        <begin position="385"/>
        <end position="500"/>
    </location>
</feature>
<dbReference type="GO" id="GO:0009279">
    <property type="term" value="C:cell outer membrane"/>
    <property type="evidence" value="ECO:0007669"/>
    <property type="project" value="UniProtKB-SubCell"/>
</dbReference>
<gene>
    <name evidence="12" type="ORF">FUA23_02135</name>
</gene>
<dbReference type="Gene3D" id="3.30.1330.60">
    <property type="entry name" value="OmpA-like domain"/>
    <property type="match status" value="1"/>
</dbReference>
<dbReference type="Pfam" id="PF00691">
    <property type="entry name" value="OmpA"/>
    <property type="match status" value="1"/>
</dbReference>
<keyword evidence="13" id="KW-1185">Reference proteome</keyword>
<dbReference type="PRINTS" id="PR01021">
    <property type="entry name" value="OMPADOMAIN"/>
</dbReference>
<dbReference type="InterPro" id="IPR028974">
    <property type="entry name" value="TSP_type-3_rpt"/>
</dbReference>
<dbReference type="GO" id="GO:0015288">
    <property type="term" value="F:porin activity"/>
    <property type="evidence" value="ECO:0007669"/>
    <property type="project" value="UniProtKB-KW"/>
</dbReference>